<comment type="caution">
    <text evidence="4">The sequence shown here is derived from an EMBL/GenBank/DDBJ whole genome shotgun (WGS) entry which is preliminary data.</text>
</comment>
<sequence>MSKEVNVSIVKSSKPSLEFLHPKSMASSMVFACYIVIGIVVALESGSKGAEAARAFFVFGDSLVDNGNNNYLATSARADTPPYGLDYPTRRPTGRFSNGYNIPDFISQELGAESTLPYLSPQLNGQRLLVGANFASAGIGILNDTGIQFVNIIRIFRQLEYFQEYQRRVTALIGAVRTRQLVNGALVLMTLGGNDFVNNYYLVPYSARSRQYNLPDYVKYLISEYKTILRKLYDIGARRVLVTGTGPLGCVPAELAQRSRNGECSAELQRAASLFNPQLVQMLKQLNGEIGSTVFIGVNTQQMHTDFVSNPQAYGFITSKVACCGQGPYNGLGLCTVASNLCPNRDVYAFWDAFHPSERANKFIVQQILSGTTEYMYPMNLSTILAMDSKN</sequence>
<keyword evidence="5" id="KW-1185">Reference proteome</keyword>
<dbReference type="Gene3D" id="3.40.50.1110">
    <property type="entry name" value="SGNH hydrolase"/>
    <property type="match status" value="1"/>
</dbReference>
<dbReference type="InterPro" id="IPR051058">
    <property type="entry name" value="GDSL_Est/Lipase"/>
</dbReference>
<dbReference type="AlphaFoldDB" id="A0AAN9LL24"/>
<dbReference type="EMBL" id="JAYMYQ010000004">
    <property type="protein sequence ID" value="KAK7337977.1"/>
    <property type="molecule type" value="Genomic_DNA"/>
</dbReference>
<dbReference type="Proteomes" id="UP001367508">
    <property type="component" value="Unassembled WGS sequence"/>
</dbReference>
<dbReference type="GO" id="GO:0016788">
    <property type="term" value="F:hydrolase activity, acting on ester bonds"/>
    <property type="evidence" value="ECO:0007669"/>
    <property type="project" value="InterPro"/>
</dbReference>
<keyword evidence="3" id="KW-0443">Lipid metabolism</keyword>
<evidence type="ECO:0000256" key="1">
    <source>
        <dbReference type="ARBA" id="ARBA00008668"/>
    </source>
</evidence>
<comment type="similarity">
    <text evidence="1">Belongs to the 'GDSL' lipolytic enzyme family.</text>
</comment>
<name>A0AAN9LL24_CANGL</name>
<evidence type="ECO:0000256" key="3">
    <source>
        <dbReference type="ARBA" id="ARBA00022963"/>
    </source>
</evidence>
<dbReference type="Pfam" id="PF00657">
    <property type="entry name" value="Lipase_GDSL"/>
    <property type="match status" value="1"/>
</dbReference>
<dbReference type="GO" id="GO:0016042">
    <property type="term" value="P:lipid catabolic process"/>
    <property type="evidence" value="ECO:0007669"/>
    <property type="project" value="UniProtKB-KW"/>
</dbReference>
<organism evidence="4 5">
    <name type="scientific">Canavalia gladiata</name>
    <name type="common">Sword bean</name>
    <name type="synonym">Dolichos gladiatus</name>
    <dbReference type="NCBI Taxonomy" id="3824"/>
    <lineage>
        <taxon>Eukaryota</taxon>
        <taxon>Viridiplantae</taxon>
        <taxon>Streptophyta</taxon>
        <taxon>Embryophyta</taxon>
        <taxon>Tracheophyta</taxon>
        <taxon>Spermatophyta</taxon>
        <taxon>Magnoliopsida</taxon>
        <taxon>eudicotyledons</taxon>
        <taxon>Gunneridae</taxon>
        <taxon>Pentapetalae</taxon>
        <taxon>rosids</taxon>
        <taxon>fabids</taxon>
        <taxon>Fabales</taxon>
        <taxon>Fabaceae</taxon>
        <taxon>Papilionoideae</taxon>
        <taxon>50 kb inversion clade</taxon>
        <taxon>NPAAA clade</taxon>
        <taxon>indigoferoid/millettioid clade</taxon>
        <taxon>Phaseoleae</taxon>
        <taxon>Canavalia</taxon>
    </lineage>
</organism>
<gene>
    <name evidence="4" type="ORF">VNO77_18571</name>
</gene>
<dbReference type="CDD" id="cd01837">
    <property type="entry name" value="SGNH_plant_lipase_like"/>
    <property type="match status" value="1"/>
</dbReference>
<accession>A0AAN9LL24</accession>
<dbReference type="InterPro" id="IPR035669">
    <property type="entry name" value="SGNH_plant_lipase-like"/>
</dbReference>
<protein>
    <submittedName>
        <fullName evidence="4">Uncharacterized protein</fullName>
    </submittedName>
</protein>
<proteinExistence type="inferred from homology"/>
<dbReference type="InterPro" id="IPR001087">
    <property type="entry name" value="GDSL"/>
</dbReference>
<keyword evidence="2" id="KW-0378">Hydrolase</keyword>
<keyword evidence="3" id="KW-0442">Lipid degradation</keyword>
<dbReference type="InterPro" id="IPR036514">
    <property type="entry name" value="SGNH_hydro_sf"/>
</dbReference>
<dbReference type="PANTHER" id="PTHR45648:SF156">
    <property type="entry name" value="ZINC FINGER PROTEIN"/>
    <property type="match status" value="1"/>
</dbReference>
<evidence type="ECO:0000313" key="5">
    <source>
        <dbReference type="Proteomes" id="UP001367508"/>
    </source>
</evidence>
<dbReference type="FunFam" id="3.40.50.1110:FF:000003">
    <property type="entry name" value="GDSL esterase/lipase APG"/>
    <property type="match status" value="1"/>
</dbReference>
<evidence type="ECO:0000256" key="2">
    <source>
        <dbReference type="ARBA" id="ARBA00022801"/>
    </source>
</evidence>
<dbReference type="PANTHER" id="PTHR45648">
    <property type="entry name" value="GDSL LIPASE/ACYLHYDROLASE FAMILY PROTEIN (AFU_ORTHOLOGUE AFUA_4G14700)"/>
    <property type="match status" value="1"/>
</dbReference>
<evidence type="ECO:0000313" key="4">
    <source>
        <dbReference type="EMBL" id="KAK7337977.1"/>
    </source>
</evidence>
<dbReference type="SUPFAM" id="SSF52266">
    <property type="entry name" value="SGNH hydrolase"/>
    <property type="match status" value="1"/>
</dbReference>
<reference evidence="4 5" key="1">
    <citation type="submission" date="2024-01" db="EMBL/GenBank/DDBJ databases">
        <title>The genomes of 5 underutilized Papilionoideae crops provide insights into root nodulation and disease resistanc.</title>
        <authorList>
            <person name="Jiang F."/>
        </authorList>
    </citation>
    <scope>NUCLEOTIDE SEQUENCE [LARGE SCALE GENOMIC DNA]</scope>
    <source>
        <strain evidence="4">LVBAO_FW01</strain>
        <tissue evidence="4">Leaves</tissue>
    </source>
</reference>